<dbReference type="AlphaFoldDB" id="A0A2P5CRY5"/>
<dbReference type="EMBL" id="JXTC01000333">
    <property type="protein sequence ID" value="PON63793.1"/>
    <property type="molecule type" value="Genomic_DNA"/>
</dbReference>
<name>A0A2P5CRY5_TREOI</name>
<reference evidence="2" key="1">
    <citation type="submission" date="2016-06" db="EMBL/GenBank/DDBJ databases">
        <title>Parallel loss of symbiosis genes in relatives of nitrogen-fixing non-legume Parasponia.</title>
        <authorList>
            <person name="Van Velzen R."/>
            <person name="Holmer R."/>
            <person name="Bu F."/>
            <person name="Rutten L."/>
            <person name="Van Zeijl A."/>
            <person name="Liu W."/>
            <person name="Santuari L."/>
            <person name="Cao Q."/>
            <person name="Sharma T."/>
            <person name="Shen D."/>
            <person name="Roswanjaya Y."/>
            <person name="Wardhani T."/>
            <person name="Kalhor M.S."/>
            <person name="Jansen J."/>
            <person name="Van den Hoogen J."/>
            <person name="Gungor B."/>
            <person name="Hartog M."/>
            <person name="Hontelez J."/>
            <person name="Verver J."/>
            <person name="Yang W.-C."/>
            <person name="Schijlen E."/>
            <person name="Repin R."/>
            <person name="Schilthuizen M."/>
            <person name="Schranz E."/>
            <person name="Heidstra R."/>
            <person name="Miyata K."/>
            <person name="Fedorova E."/>
            <person name="Kohlen W."/>
            <person name="Bisseling T."/>
            <person name="Smit S."/>
            <person name="Geurts R."/>
        </authorList>
    </citation>
    <scope>NUCLEOTIDE SEQUENCE [LARGE SCALE GENOMIC DNA]</scope>
    <source>
        <strain evidence="2">cv. RG33-2</strain>
    </source>
</reference>
<protein>
    <submittedName>
        <fullName evidence="1">Uncharacterized protein</fullName>
    </submittedName>
</protein>
<keyword evidence="2" id="KW-1185">Reference proteome</keyword>
<dbReference type="InParanoid" id="A0A2P5CRY5"/>
<evidence type="ECO:0000313" key="2">
    <source>
        <dbReference type="Proteomes" id="UP000237000"/>
    </source>
</evidence>
<dbReference type="OrthoDB" id="1433817at2759"/>
<dbReference type="Proteomes" id="UP000237000">
    <property type="component" value="Unassembled WGS sequence"/>
</dbReference>
<organism evidence="1 2">
    <name type="scientific">Trema orientale</name>
    <name type="common">Charcoal tree</name>
    <name type="synonym">Celtis orientalis</name>
    <dbReference type="NCBI Taxonomy" id="63057"/>
    <lineage>
        <taxon>Eukaryota</taxon>
        <taxon>Viridiplantae</taxon>
        <taxon>Streptophyta</taxon>
        <taxon>Embryophyta</taxon>
        <taxon>Tracheophyta</taxon>
        <taxon>Spermatophyta</taxon>
        <taxon>Magnoliopsida</taxon>
        <taxon>eudicotyledons</taxon>
        <taxon>Gunneridae</taxon>
        <taxon>Pentapetalae</taxon>
        <taxon>rosids</taxon>
        <taxon>fabids</taxon>
        <taxon>Rosales</taxon>
        <taxon>Cannabaceae</taxon>
        <taxon>Trema</taxon>
    </lineage>
</organism>
<gene>
    <name evidence="1" type="ORF">TorRG33x02_275030</name>
</gene>
<accession>A0A2P5CRY5</accession>
<evidence type="ECO:0000313" key="1">
    <source>
        <dbReference type="EMBL" id="PON63793.1"/>
    </source>
</evidence>
<comment type="caution">
    <text evidence="1">The sequence shown here is derived from an EMBL/GenBank/DDBJ whole genome shotgun (WGS) entry which is preliminary data.</text>
</comment>
<feature type="non-terminal residue" evidence="1">
    <location>
        <position position="1"/>
    </location>
</feature>
<sequence>SDSFVYNFLRDRFFSSGFVQRRFWKSSVWCGLRSHIRPLIDESIWAVGRHSKVRFWTNNWLGSSLADLIDYNDTMEPNFDAVVADVSVDYDWSLPNSFISNFPQVADDIRNTVIGDADTLIWRHSVSGQVTCADSYKFLAGPFSKE</sequence>
<proteinExistence type="predicted"/>